<evidence type="ECO:0000313" key="5">
    <source>
        <dbReference type="Proteomes" id="UP001058271"/>
    </source>
</evidence>
<dbReference type="InterPro" id="IPR016039">
    <property type="entry name" value="Thiolase-like"/>
</dbReference>
<evidence type="ECO:0000256" key="2">
    <source>
        <dbReference type="ARBA" id="ARBA00023315"/>
    </source>
</evidence>
<dbReference type="Gene3D" id="3.40.47.10">
    <property type="match status" value="2"/>
</dbReference>
<evidence type="ECO:0000256" key="1">
    <source>
        <dbReference type="ARBA" id="ARBA00022679"/>
    </source>
</evidence>
<dbReference type="EMBL" id="CP073721">
    <property type="protein sequence ID" value="UWZ39292.1"/>
    <property type="molecule type" value="Genomic_DNA"/>
</dbReference>
<dbReference type="CDD" id="cd00827">
    <property type="entry name" value="init_cond_enzymes"/>
    <property type="match status" value="1"/>
</dbReference>
<name>A0ABY5ZCZ7_9ACTN</name>
<evidence type="ECO:0000313" key="4">
    <source>
        <dbReference type="EMBL" id="UWZ39292.1"/>
    </source>
</evidence>
<feature type="domain" description="Beta-ketoacyl-[acyl-carrier-protein] synthase III C-terminal" evidence="3">
    <location>
        <begin position="247"/>
        <end position="337"/>
    </location>
</feature>
<reference evidence="4" key="1">
    <citation type="submission" date="2021-04" db="EMBL/GenBank/DDBJ databases">
        <title>Biosynthetic gene clusters of Dactylosporangioum roseum.</title>
        <authorList>
            <person name="Hartkoorn R.C."/>
            <person name="Beaudoing E."/>
            <person name="Hot D."/>
            <person name="Moureu S."/>
        </authorList>
    </citation>
    <scope>NUCLEOTIDE SEQUENCE</scope>
    <source>
        <strain evidence="4">NRRL B-16295</strain>
    </source>
</reference>
<dbReference type="SUPFAM" id="SSF53901">
    <property type="entry name" value="Thiolase-like"/>
    <property type="match status" value="1"/>
</dbReference>
<gene>
    <name evidence="4" type="ORF">Drose_14260</name>
</gene>
<organism evidence="4 5">
    <name type="scientific">Dactylosporangium roseum</name>
    <dbReference type="NCBI Taxonomy" id="47989"/>
    <lineage>
        <taxon>Bacteria</taxon>
        <taxon>Bacillati</taxon>
        <taxon>Actinomycetota</taxon>
        <taxon>Actinomycetes</taxon>
        <taxon>Micromonosporales</taxon>
        <taxon>Micromonosporaceae</taxon>
        <taxon>Dactylosporangium</taxon>
    </lineage>
</organism>
<keyword evidence="2" id="KW-0012">Acyltransferase</keyword>
<accession>A0ABY5ZCZ7</accession>
<sequence>MRTPETFLSGVGVYLPDTVSIEQAVAEGRYPAGLVQLHGLAGAAVAGDTPAPEMALRAATLALARAAHPPTELDLLIYASSWHQGPDGWLPQYYLQHHLTGDGPLSLDLHGCNGIFIGFELAASYLAAQPDRHAALLVAADNFGTPLFNRWQGGGASYVVGDAGSAVVLTTTPGFARLHAVNTVTISDAEELQRAGEALFPPGATVGRTVDFVARGEVFQKQLTESGDLATLARIGGELLDLSHRTLAECGLTIGDISRIASMNCARPVTDHLMASLGRTLADSTFDWGRTVGHLGASDQIAALDHLVATGRLRPGDHVLMLGVGPGVIVSCAVVEIVDIPDWPAATHG</sequence>
<proteinExistence type="predicted"/>
<keyword evidence="5" id="KW-1185">Reference proteome</keyword>
<evidence type="ECO:0000259" key="3">
    <source>
        <dbReference type="Pfam" id="PF08541"/>
    </source>
</evidence>
<dbReference type="InterPro" id="IPR013747">
    <property type="entry name" value="ACP_syn_III_C"/>
</dbReference>
<dbReference type="PANTHER" id="PTHR34069">
    <property type="entry name" value="3-OXOACYL-[ACYL-CARRIER-PROTEIN] SYNTHASE 3"/>
    <property type="match status" value="1"/>
</dbReference>
<dbReference type="Proteomes" id="UP001058271">
    <property type="component" value="Chromosome"/>
</dbReference>
<dbReference type="RefSeq" id="WP_260728691.1">
    <property type="nucleotide sequence ID" value="NZ_BAAABS010000047.1"/>
</dbReference>
<keyword evidence="1" id="KW-0808">Transferase</keyword>
<protein>
    <submittedName>
        <fullName evidence="4">Ketoacyl-ACP synthase III family protein</fullName>
    </submittedName>
</protein>
<dbReference type="Pfam" id="PF08541">
    <property type="entry name" value="ACP_syn_III_C"/>
    <property type="match status" value="1"/>
</dbReference>
<dbReference type="PANTHER" id="PTHR34069:SF2">
    <property type="entry name" value="BETA-KETOACYL-[ACYL-CARRIER-PROTEIN] SYNTHASE III"/>
    <property type="match status" value="1"/>
</dbReference>